<dbReference type="Proteomes" id="UP000434101">
    <property type="component" value="Unassembled WGS sequence"/>
</dbReference>
<evidence type="ECO:0000313" key="3">
    <source>
        <dbReference type="Proteomes" id="UP000434101"/>
    </source>
</evidence>
<accession>A0A6B0VLS0</accession>
<protein>
    <recommendedName>
        <fullName evidence="1">Halobacterial output domain-containing protein</fullName>
    </recommendedName>
</protein>
<feature type="domain" description="Halobacterial output" evidence="1">
    <location>
        <begin position="13"/>
        <end position="77"/>
    </location>
</feature>
<dbReference type="InterPro" id="IPR055927">
    <property type="entry name" value="DUF7504"/>
</dbReference>
<dbReference type="AlphaFoldDB" id="A0A6B0VLS0"/>
<dbReference type="EMBL" id="WUYX01000028">
    <property type="protein sequence ID" value="MXV62163.1"/>
    <property type="molecule type" value="Genomic_DNA"/>
</dbReference>
<dbReference type="InterPro" id="IPR040624">
    <property type="entry name" value="HalOD1"/>
</dbReference>
<proteinExistence type="predicted"/>
<evidence type="ECO:0000313" key="2">
    <source>
        <dbReference type="EMBL" id="MXV62163.1"/>
    </source>
</evidence>
<dbReference type="OrthoDB" id="109251at2157"/>
<evidence type="ECO:0000259" key="1">
    <source>
        <dbReference type="Pfam" id="PF18545"/>
    </source>
</evidence>
<organism evidence="2 3">
    <name type="scientific">Natronorubrum halalkaliphilum</name>
    <dbReference type="NCBI Taxonomy" id="2691917"/>
    <lineage>
        <taxon>Archaea</taxon>
        <taxon>Methanobacteriati</taxon>
        <taxon>Methanobacteriota</taxon>
        <taxon>Stenosarchaea group</taxon>
        <taxon>Halobacteria</taxon>
        <taxon>Halobacteriales</taxon>
        <taxon>Natrialbaceae</taxon>
        <taxon>Natronorubrum</taxon>
    </lineage>
</organism>
<sequence length="276" mass="30843">MPYDTPYRLVLDDNDRPSVRIIESVRAITGSARDELRPLHSAIDAESLDTLHRTNVETTVSFEYEGFHITVHPDGELLFRDPESIHTKLETASNVLLLAPSKDDKSLCTDLLHPHPPENENILSVVTDRTVEEEANSWAGTNQPQPAERKVISLGEFARSAGTRTVTLPDSTEADLIGDEADLSTLGDRIHRSLTAWESNSNVSTICFQSVDSLIDHTDLEQTISFFHALLPRLEELDSIAHYHLDPLECEQSEVNVLLPLFDAVIYEDGEHTARL</sequence>
<keyword evidence="3" id="KW-1185">Reference proteome</keyword>
<dbReference type="RefSeq" id="WP_160064694.1">
    <property type="nucleotide sequence ID" value="NZ_WUYX01000028.1"/>
</dbReference>
<comment type="caution">
    <text evidence="2">The sequence shown here is derived from an EMBL/GenBank/DDBJ whole genome shotgun (WGS) entry which is preliminary data.</text>
</comment>
<dbReference type="Pfam" id="PF18545">
    <property type="entry name" value="HalOD1"/>
    <property type="match status" value="1"/>
</dbReference>
<gene>
    <name evidence="2" type="ORF">GS429_08830</name>
</gene>
<dbReference type="Pfam" id="PF24336">
    <property type="entry name" value="DUF7504"/>
    <property type="match status" value="1"/>
</dbReference>
<name>A0A6B0VLS0_9EURY</name>
<reference evidence="2 3" key="1">
    <citation type="submission" date="2020-01" db="EMBL/GenBank/DDBJ databases">
        <title>Natronorubrum sp. JWXQ-INN 674 isolated from Inner Mongolia Autonomous Region of China.</title>
        <authorList>
            <person name="Xue Q."/>
        </authorList>
    </citation>
    <scope>NUCLEOTIDE SEQUENCE [LARGE SCALE GENOMIC DNA]</scope>
    <source>
        <strain evidence="2 3">JWXQ-INN-674</strain>
    </source>
</reference>